<name>A0AAN7H1Y4_9MYRT</name>
<dbReference type="AlphaFoldDB" id="A0AAN7H1Y4"/>
<evidence type="ECO:0000259" key="4">
    <source>
        <dbReference type="Pfam" id="PF25458"/>
    </source>
</evidence>
<dbReference type="InterPro" id="IPR011989">
    <property type="entry name" value="ARM-like"/>
</dbReference>
<gene>
    <name evidence="5" type="ORF">SAY87_026968</name>
</gene>
<dbReference type="PANTHER" id="PTHR20938:SF0">
    <property type="entry name" value="INTEGRATOR COMPLEX SUBUNIT 4"/>
    <property type="match status" value="1"/>
</dbReference>
<feature type="region of interest" description="Disordered" evidence="3">
    <location>
        <begin position="1"/>
        <end position="23"/>
    </location>
</feature>
<sequence length="898" mass="100281">MEQPATSSGEPSQASSTDASDETLTRHTLTSLRSLIINPSSPVSLINSILETLTRHLRLSRDSLILHHILSLLAELAHRSPDRSAVIFQAVRSFSLSTESPPLAAESLDTLASISENEEICDGSFFVSLCFDSLPPSRLWLLKNAGRFRVRPYLLFTVFLGFTKDPYPYVRKAALDGLISLSRSGAIEDHSLIKGCYHRAVELSGDSEACVRVAAVQTVSEWGQMLAASAHGMDRMKWSNEVFIKLCSMARDMREDVRVAAFNAIEKTKMVSVGLLLQTLSKKVLDIMKESNYPGQGSREQKEAFAFSGALVHGLEDEYHEVRDAACCTMQKLTALSSQFSGEAINLLTDMLNDDSMAVRLHALETMQMMANRGHLSLKVLHMHMFLGSLTDSSSLIRDAVRQVLKSVKLQNMELFRLSVYGLIESMKSYHQDEIKNLSVLFNLGRNHGRFTESLITKVFNEIEPASDGKLGFDNARVSAFLMLAIAAPLCHVKNRCKIPVPIFSYAVTMLGRISSALVDEADQDTLLAYLTHCSRSSNDHEMHSGNLLPSHAKVQLEADCQLLKSMNDMFSKMGSIWSAVKLGHINKGLRTLRVCKGELAMLASEPSGISASVAFAEQYLRIVKLLSKIYIHFLPTVNYCNYRVGNLDLLLVKLERRLRDIRHQFIGQPKEELHILELILFSYVVKLLLPEICCCEITMRKLSAALFQVEHLQEEACMKPSSFVSELKKITASTPCHPSLLRKALSHFSLEKFELSGRLEYVSAELTVPGNNSENPLYFVCGMPVAIPIKVKLCSIPRQRRLWLKMTIGEEPTEFLYLDTKLYADSTSFSYSAPFYRTPKVLSFTLRISIGMECMSEIIDAASRCGGPRYELTFLTPEMDAYLSSEKLIHSLGTYAA</sequence>
<protein>
    <recommendedName>
        <fullName evidence="4">Integrator complex subunit 4/Protein SIEL C-terminal Ig-like domain-containing protein</fullName>
    </recommendedName>
</protein>
<comment type="caution">
    <text evidence="5">The sequence shown here is derived from an EMBL/GenBank/DDBJ whole genome shotgun (WGS) entry which is preliminary data.</text>
</comment>
<dbReference type="GO" id="GO:0005768">
    <property type="term" value="C:endosome"/>
    <property type="evidence" value="ECO:0007669"/>
    <property type="project" value="TreeGrafter"/>
</dbReference>
<accession>A0AAN7H1Y4</accession>
<keyword evidence="6" id="KW-1185">Reference proteome</keyword>
<dbReference type="InterPro" id="IPR057412">
    <property type="entry name" value="INTS4_C"/>
</dbReference>
<dbReference type="GO" id="GO:0010496">
    <property type="term" value="P:intercellular transport"/>
    <property type="evidence" value="ECO:0007669"/>
    <property type="project" value="TreeGrafter"/>
</dbReference>
<reference evidence="5 6" key="1">
    <citation type="journal article" date="2023" name="Hortic Res">
        <title>Pangenome of water caltrop reveals structural variations and asymmetric subgenome divergence after allopolyploidization.</title>
        <authorList>
            <person name="Zhang X."/>
            <person name="Chen Y."/>
            <person name="Wang L."/>
            <person name="Yuan Y."/>
            <person name="Fang M."/>
            <person name="Shi L."/>
            <person name="Lu R."/>
            <person name="Comes H.P."/>
            <person name="Ma Y."/>
            <person name="Chen Y."/>
            <person name="Huang G."/>
            <person name="Zhou Y."/>
            <person name="Zheng Z."/>
            <person name="Qiu Y."/>
        </authorList>
    </citation>
    <scope>NUCLEOTIDE SEQUENCE [LARGE SCALE GENOMIC DNA]</scope>
    <source>
        <tissue evidence="5">Roots</tissue>
    </source>
</reference>
<comment type="subcellular location">
    <subcellularLocation>
        <location evidence="1">Nucleus</location>
    </subcellularLocation>
</comment>
<evidence type="ECO:0000256" key="1">
    <source>
        <dbReference type="ARBA" id="ARBA00004123"/>
    </source>
</evidence>
<organism evidence="5 6">
    <name type="scientific">Trapa incisa</name>
    <dbReference type="NCBI Taxonomy" id="236973"/>
    <lineage>
        <taxon>Eukaryota</taxon>
        <taxon>Viridiplantae</taxon>
        <taxon>Streptophyta</taxon>
        <taxon>Embryophyta</taxon>
        <taxon>Tracheophyta</taxon>
        <taxon>Spermatophyta</taxon>
        <taxon>Magnoliopsida</taxon>
        <taxon>eudicotyledons</taxon>
        <taxon>Gunneridae</taxon>
        <taxon>Pentapetalae</taxon>
        <taxon>rosids</taxon>
        <taxon>malvids</taxon>
        <taxon>Myrtales</taxon>
        <taxon>Lythraceae</taxon>
        <taxon>Trapa</taxon>
    </lineage>
</organism>
<feature type="domain" description="Integrator complex subunit 4/Protein SIEL C-terminal Ig-like" evidence="4">
    <location>
        <begin position="767"/>
        <end position="857"/>
    </location>
</feature>
<dbReference type="PANTHER" id="PTHR20938">
    <property type="entry name" value="INTEGRATOR COMPLEX SUBUNIT 4"/>
    <property type="match status" value="1"/>
</dbReference>
<dbReference type="Pfam" id="PF25458">
    <property type="entry name" value="INTS4_C"/>
    <property type="match status" value="1"/>
</dbReference>
<dbReference type="GO" id="GO:0005634">
    <property type="term" value="C:nucleus"/>
    <property type="evidence" value="ECO:0007669"/>
    <property type="project" value="UniProtKB-SubCell"/>
</dbReference>
<feature type="compositionally biased region" description="Polar residues" evidence="3">
    <location>
        <begin position="1"/>
        <end position="18"/>
    </location>
</feature>
<dbReference type="Proteomes" id="UP001345219">
    <property type="component" value="Chromosome 21"/>
</dbReference>
<keyword evidence="2" id="KW-0539">Nucleus</keyword>
<dbReference type="EMBL" id="JAXIOK010000018">
    <property type="protein sequence ID" value="KAK4749519.1"/>
    <property type="molecule type" value="Genomic_DNA"/>
</dbReference>
<proteinExistence type="predicted"/>
<evidence type="ECO:0000313" key="5">
    <source>
        <dbReference type="EMBL" id="KAK4749519.1"/>
    </source>
</evidence>
<evidence type="ECO:0000256" key="3">
    <source>
        <dbReference type="SAM" id="MobiDB-lite"/>
    </source>
</evidence>
<evidence type="ECO:0000256" key="2">
    <source>
        <dbReference type="ARBA" id="ARBA00023242"/>
    </source>
</evidence>
<dbReference type="InterPro" id="IPR016024">
    <property type="entry name" value="ARM-type_fold"/>
</dbReference>
<evidence type="ECO:0000313" key="6">
    <source>
        <dbReference type="Proteomes" id="UP001345219"/>
    </source>
</evidence>
<dbReference type="SUPFAM" id="SSF48371">
    <property type="entry name" value="ARM repeat"/>
    <property type="match status" value="1"/>
</dbReference>
<dbReference type="Gene3D" id="1.25.10.10">
    <property type="entry name" value="Leucine-rich Repeat Variant"/>
    <property type="match status" value="2"/>
</dbReference>